<feature type="domain" description="DUF7905" evidence="1">
    <location>
        <begin position="178"/>
        <end position="291"/>
    </location>
</feature>
<sequence length="345" mass="39560">MSKSIVTRSYMSDPDGLQLESLDSIRVRFGCHLFIPKGLPNCICALGKSHDDVKHIAKCIRVLWAGETAKSNIKAKIYLAEPQPRVMEGNIVVEKQNQLHNPVLQRDRVQISDSQGLQERICSVRSKNNARILTAVEDRLKRLAYARGHLRMRVNLGTFVLENYQKPENNKSCPGAREYEIKERRWLRPRTDGRTREKRPPLHIAVIDFERSDWQLEIKGLEFHEASSVDNALRSFSNSIVFQRTNYFGDIRARPEKKVVFPSSPPVSEYVEKSAIRYHIKGTKYIFEIARAIREVQPESSHVLPVQGTFAVPENQSKGFWEFIDLVRQAAELLGPTQASQKMPK</sequence>
<keyword evidence="3" id="KW-1185">Reference proteome</keyword>
<gene>
    <name evidence="2" type="ORF">ANIA_01206</name>
</gene>
<dbReference type="GeneID" id="2876983"/>
<organism evidence="2 3">
    <name type="scientific">Emericella nidulans (strain FGSC A4 / ATCC 38163 / CBS 112.46 / NRRL 194 / M139)</name>
    <name type="common">Aspergillus nidulans</name>
    <dbReference type="NCBI Taxonomy" id="227321"/>
    <lineage>
        <taxon>Eukaryota</taxon>
        <taxon>Fungi</taxon>
        <taxon>Dikarya</taxon>
        <taxon>Ascomycota</taxon>
        <taxon>Pezizomycotina</taxon>
        <taxon>Eurotiomycetes</taxon>
        <taxon>Eurotiomycetidae</taxon>
        <taxon>Eurotiales</taxon>
        <taxon>Aspergillaceae</taxon>
        <taxon>Aspergillus</taxon>
        <taxon>Aspergillus subgen. Nidulantes</taxon>
    </lineage>
</organism>
<proteinExistence type="predicted"/>
<accession>C8VST5</accession>
<evidence type="ECO:0000259" key="1">
    <source>
        <dbReference type="Pfam" id="PF25482"/>
    </source>
</evidence>
<evidence type="ECO:0000313" key="2">
    <source>
        <dbReference type="EMBL" id="CBF87936.1"/>
    </source>
</evidence>
<evidence type="ECO:0000313" key="3">
    <source>
        <dbReference type="Proteomes" id="UP000000560"/>
    </source>
</evidence>
<dbReference type="AlphaFoldDB" id="C8VST5"/>
<reference evidence="3" key="1">
    <citation type="journal article" date="2005" name="Nature">
        <title>Sequencing of Aspergillus nidulans and comparative analysis with A. fumigatus and A. oryzae.</title>
        <authorList>
            <person name="Galagan J.E."/>
            <person name="Calvo S.E."/>
            <person name="Cuomo C."/>
            <person name="Ma L.J."/>
            <person name="Wortman J.R."/>
            <person name="Batzoglou S."/>
            <person name="Lee S.I."/>
            <person name="Basturkmen M."/>
            <person name="Spevak C.C."/>
            <person name="Clutterbuck J."/>
            <person name="Kapitonov V."/>
            <person name="Jurka J."/>
            <person name="Scazzocchio C."/>
            <person name="Farman M."/>
            <person name="Butler J."/>
            <person name="Purcell S."/>
            <person name="Harris S."/>
            <person name="Braus G.H."/>
            <person name="Draht O."/>
            <person name="Busch S."/>
            <person name="D'Enfert C."/>
            <person name="Bouchier C."/>
            <person name="Goldman G.H."/>
            <person name="Bell-Pedersen D."/>
            <person name="Griffiths-Jones S."/>
            <person name="Doonan J.H."/>
            <person name="Yu J."/>
            <person name="Vienken K."/>
            <person name="Pain A."/>
            <person name="Freitag M."/>
            <person name="Selker E.U."/>
            <person name="Archer D.B."/>
            <person name="Penalva M.A."/>
            <person name="Oakley B.R."/>
            <person name="Momany M."/>
            <person name="Tanaka T."/>
            <person name="Kumagai T."/>
            <person name="Asai K."/>
            <person name="Machida M."/>
            <person name="Nierman W.C."/>
            <person name="Denning D.W."/>
            <person name="Caddick M."/>
            <person name="Hynes M."/>
            <person name="Paoletti M."/>
            <person name="Fischer R."/>
            <person name="Miller B."/>
            <person name="Dyer P."/>
            <person name="Sachs M.S."/>
            <person name="Osmani S.A."/>
            <person name="Birren B.W."/>
        </authorList>
    </citation>
    <scope>NUCLEOTIDE SEQUENCE [LARGE SCALE GENOMIC DNA]</scope>
    <source>
        <strain evidence="3">FGSC A4 / ATCC 38163 / CBS 112.46 / NRRL 194 / M139</strain>
    </source>
</reference>
<dbReference type="Pfam" id="PF25482">
    <property type="entry name" value="DUF7905"/>
    <property type="match status" value="2"/>
</dbReference>
<dbReference type="eggNOG" id="ENOG502S50B">
    <property type="taxonomic scope" value="Eukaryota"/>
</dbReference>
<dbReference type="RefSeq" id="XP_658810.2">
    <property type="nucleotide sequence ID" value="XM_653718.2"/>
</dbReference>
<reference evidence="3" key="2">
    <citation type="journal article" date="2009" name="Fungal Genet. Biol.">
        <title>The 2008 update of the Aspergillus nidulans genome annotation: a community effort.</title>
        <authorList>
            <person name="Wortman J.R."/>
            <person name="Gilsenan J.M."/>
            <person name="Joardar V."/>
            <person name="Deegan J."/>
            <person name="Clutterbuck J."/>
            <person name="Andersen M.R."/>
            <person name="Archer D."/>
            <person name="Bencina M."/>
            <person name="Braus G."/>
            <person name="Coutinho P."/>
            <person name="von Dohren H."/>
            <person name="Doonan J."/>
            <person name="Driessen A.J."/>
            <person name="Durek P."/>
            <person name="Espeso E."/>
            <person name="Fekete E."/>
            <person name="Flipphi M."/>
            <person name="Estrada C.G."/>
            <person name="Geysens S."/>
            <person name="Goldman G."/>
            <person name="de Groot P.W."/>
            <person name="Hansen K."/>
            <person name="Harris S.D."/>
            <person name="Heinekamp T."/>
            <person name="Helmstaedt K."/>
            <person name="Henrissat B."/>
            <person name="Hofmann G."/>
            <person name="Homan T."/>
            <person name="Horio T."/>
            <person name="Horiuchi H."/>
            <person name="James S."/>
            <person name="Jones M."/>
            <person name="Karaffa L."/>
            <person name="Karanyi Z."/>
            <person name="Kato M."/>
            <person name="Keller N."/>
            <person name="Kelly D.E."/>
            <person name="Kiel J.A."/>
            <person name="Kim J.M."/>
            <person name="van der Klei I.J."/>
            <person name="Klis F.M."/>
            <person name="Kovalchuk A."/>
            <person name="Krasevec N."/>
            <person name="Kubicek C.P."/>
            <person name="Liu B."/>
            <person name="Maccabe A."/>
            <person name="Meyer V."/>
            <person name="Mirabito P."/>
            <person name="Miskei M."/>
            <person name="Mos M."/>
            <person name="Mullins J."/>
            <person name="Nelson D.R."/>
            <person name="Nielsen J."/>
            <person name="Oakley B.R."/>
            <person name="Osmani S.A."/>
            <person name="Pakula T."/>
            <person name="Paszewski A."/>
            <person name="Paulsen I."/>
            <person name="Pilsyk S."/>
            <person name="Pocsi I."/>
            <person name="Punt P.J."/>
            <person name="Ram A.F."/>
            <person name="Ren Q."/>
            <person name="Robellet X."/>
            <person name="Robson G."/>
            <person name="Seiboth B."/>
            <person name="van Solingen P."/>
            <person name="Specht T."/>
            <person name="Sun J."/>
            <person name="Taheri-Talesh N."/>
            <person name="Takeshita N."/>
            <person name="Ussery D."/>
            <person name="vanKuyk P.A."/>
            <person name="Visser H."/>
            <person name="van de Vondervoort P.J."/>
            <person name="de Vries R.P."/>
            <person name="Walton J."/>
            <person name="Xiang X."/>
            <person name="Xiong Y."/>
            <person name="Zeng A.P."/>
            <person name="Brandt B.W."/>
            <person name="Cornell M.J."/>
            <person name="van den Hondel C.A."/>
            <person name="Visser J."/>
            <person name="Oliver S.G."/>
            <person name="Turner G."/>
        </authorList>
    </citation>
    <scope>GENOME REANNOTATION</scope>
    <source>
        <strain evidence="3">FGSC A4 / ATCC 38163 / CBS 112.46 / NRRL 194 / M139</strain>
    </source>
</reference>
<dbReference type="EMBL" id="BN001308">
    <property type="protein sequence ID" value="CBF87936.1"/>
    <property type="molecule type" value="Genomic_DNA"/>
</dbReference>
<feature type="domain" description="DUF7905" evidence="1">
    <location>
        <begin position="117"/>
        <end position="171"/>
    </location>
</feature>
<dbReference type="InParanoid" id="C8VST5"/>
<dbReference type="OrthoDB" id="4739136at2759"/>
<dbReference type="HOGENOM" id="CLU_062268_0_0_1"/>
<protein>
    <recommendedName>
        <fullName evidence="1">DUF7905 domain-containing protein</fullName>
    </recommendedName>
</protein>
<dbReference type="Proteomes" id="UP000000560">
    <property type="component" value="Chromosome VIII"/>
</dbReference>
<dbReference type="InterPro" id="IPR057227">
    <property type="entry name" value="DUF7905"/>
</dbReference>
<dbReference type="KEGG" id="ani:ANIA_01206"/>
<dbReference type="VEuPathDB" id="FungiDB:AN1206"/>
<name>C8VST5_EMENI</name>